<dbReference type="InterPro" id="IPR009078">
    <property type="entry name" value="Ferritin-like_SF"/>
</dbReference>
<evidence type="ECO:0000256" key="6">
    <source>
        <dbReference type="SAM" id="SignalP"/>
    </source>
</evidence>
<organism evidence="8 9">
    <name type="scientific">Blattamonas nauphoetae</name>
    <dbReference type="NCBI Taxonomy" id="2049346"/>
    <lineage>
        <taxon>Eukaryota</taxon>
        <taxon>Metamonada</taxon>
        <taxon>Preaxostyla</taxon>
        <taxon>Oxymonadida</taxon>
        <taxon>Blattamonas</taxon>
    </lineage>
</organism>
<feature type="domain" description="Ferritin-like diiron" evidence="7">
    <location>
        <begin position="24"/>
        <end position="174"/>
    </location>
</feature>
<comment type="catalytic activity">
    <reaction evidence="5">
        <text>4 Fe(2+) + O2 + 4 H(+) = 4 Fe(3+) + 2 H2O</text>
        <dbReference type="Rhea" id="RHEA:11148"/>
        <dbReference type="ChEBI" id="CHEBI:15377"/>
        <dbReference type="ChEBI" id="CHEBI:15378"/>
        <dbReference type="ChEBI" id="CHEBI:15379"/>
        <dbReference type="ChEBI" id="CHEBI:29033"/>
        <dbReference type="ChEBI" id="CHEBI:29034"/>
        <dbReference type="EC" id="1.16.3.1"/>
    </reaction>
</comment>
<keyword evidence="3 5" id="KW-0479">Metal-binding</keyword>
<dbReference type="PANTHER" id="PTHR11431">
    <property type="entry name" value="FERRITIN"/>
    <property type="match status" value="1"/>
</dbReference>
<dbReference type="EC" id="1.16.3.1" evidence="5"/>
<evidence type="ECO:0000256" key="2">
    <source>
        <dbReference type="ARBA" id="ARBA00022434"/>
    </source>
</evidence>
<accession>A0ABQ9XGI7</accession>
<keyword evidence="9" id="KW-1185">Reference proteome</keyword>
<keyword evidence="5" id="KW-0560">Oxidoreductase</keyword>
<protein>
    <recommendedName>
        <fullName evidence="5">Ferritin</fullName>
        <ecNumber evidence="5">1.16.3.1</ecNumber>
    </recommendedName>
</protein>
<name>A0ABQ9XGI7_9EUKA</name>
<dbReference type="Pfam" id="PF00210">
    <property type="entry name" value="Ferritin"/>
    <property type="match status" value="1"/>
</dbReference>
<evidence type="ECO:0000256" key="3">
    <source>
        <dbReference type="ARBA" id="ARBA00022723"/>
    </source>
</evidence>
<dbReference type="InterPro" id="IPR001519">
    <property type="entry name" value="Ferritin"/>
</dbReference>
<dbReference type="InterPro" id="IPR012347">
    <property type="entry name" value="Ferritin-like"/>
</dbReference>
<comment type="similarity">
    <text evidence="1 5">Belongs to the ferritin family.</text>
</comment>
<dbReference type="EMBL" id="JARBJD010000159">
    <property type="protein sequence ID" value="KAK2949285.1"/>
    <property type="molecule type" value="Genomic_DNA"/>
</dbReference>
<keyword evidence="6" id="KW-0732">Signal</keyword>
<evidence type="ECO:0000313" key="8">
    <source>
        <dbReference type="EMBL" id="KAK2949285.1"/>
    </source>
</evidence>
<dbReference type="SUPFAM" id="SSF47240">
    <property type="entry name" value="Ferritin-like"/>
    <property type="match status" value="1"/>
</dbReference>
<dbReference type="InterPro" id="IPR008331">
    <property type="entry name" value="Ferritin_DPS_dom"/>
</dbReference>
<evidence type="ECO:0000256" key="5">
    <source>
        <dbReference type="RuleBase" id="RU361145"/>
    </source>
</evidence>
<dbReference type="InterPro" id="IPR009040">
    <property type="entry name" value="Ferritin-like_diiron"/>
</dbReference>
<evidence type="ECO:0000256" key="1">
    <source>
        <dbReference type="ARBA" id="ARBA00007513"/>
    </source>
</evidence>
<dbReference type="PROSITE" id="PS50905">
    <property type="entry name" value="FERRITIN_LIKE"/>
    <property type="match status" value="1"/>
</dbReference>
<dbReference type="Proteomes" id="UP001281761">
    <property type="component" value="Unassembled WGS sequence"/>
</dbReference>
<comment type="caution">
    <text evidence="8">The sequence shown here is derived from an EMBL/GenBank/DDBJ whole genome shotgun (WGS) entry which is preliminary data.</text>
</comment>
<evidence type="ECO:0000256" key="4">
    <source>
        <dbReference type="ARBA" id="ARBA00023004"/>
    </source>
</evidence>
<keyword evidence="4 5" id="KW-0408">Iron</keyword>
<dbReference type="Gene3D" id="1.20.1260.10">
    <property type="match status" value="1"/>
</dbReference>
<feature type="chain" id="PRO_5046931320" description="Ferritin" evidence="6">
    <location>
        <begin position="20"/>
        <end position="192"/>
    </location>
</feature>
<comment type="function">
    <text evidence="5">Stores iron in a soluble, non-toxic, readily available form. Important for iron homeostasis. Iron is taken up in the ferrous form and deposited as ferric hydroxides after oxidation.</text>
</comment>
<evidence type="ECO:0000313" key="9">
    <source>
        <dbReference type="Proteomes" id="UP001281761"/>
    </source>
</evidence>
<feature type="signal peptide" evidence="6">
    <location>
        <begin position="1"/>
        <end position="19"/>
    </location>
</feature>
<gene>
    <name evidence="8" type="ORF">BLNAU_15766</name>
</gene>
<reference evidence="8 9" key="1">
    <citation type="journal article" date="2022" name="bioRxiv">
        <title>Genomics of Preaxostyla Flagellates Illuminates Evolutionary Transitions and the Path Towards Mitochondrial Loss.</title>
        <authorList>
            <person name="Novak L.V.F."/>
            <person name="Treitli S.C."/>
            <person name="Pyrih J."/>
            <person name="Halakuc P."/>
            <person name="Pipaliya S.V."/>
            <person name="Vacek V."/>
            <person name="Brzon O."/>
            <person name="Soukal P."/>
            <person name="Eme L."/>
            <person name="Dacks J.B."/>
            <person name="Karnkowska A."/>
            <person name="Elias M."/>
            <person name="Hampl V."/>
        </authorList>
    </citation>
    <scope>NUCLEOTIDE SEQUENCE [LARGE SCALE GENOMIC DNA]</scope>
    <source>
        <strain evidence="8">NAU3</strain>
        <tissue evidence="8">Gut</tissue>
    </source>
</reference>
<sequence>MIQLFVFVTIMACKWKKQATTTPMDVPEPVREAIEKQICAELHAQYLYNAMGACMQAQNLPGMAYWMYDQAKEEEEHAFRLLEFLTLKGVPVRFLTNEKPEAEWWNDPIDAFKAALQHEKKVTAMINELDAKIRQYDAADPHLGIDKLLKWFHEEQQEEEESVGKTIEMLEKCRADGNPLQSVDKAIAKLRS</sequence>
<dbReference type="PANTHER" id="PTHR11431:SF127">
    <property type="entry name" value="BACTERIAL NON-HEME FERRITIN"/>
    <property type="match status" value="1"/>
</dbReference>
<proteinExistence type="inferred from homology"/>
<evidence type="ECO:0000259" key="7">
    <source>
        <dbReference type="PROSITE" id="PS50905"/>
    </source>
</evidence>
<keyword evidence="2 5" id="KW-0409">Iron storage</keyword>